<keyword evidence="5" id="KW-1185">Reference proteome</keyword>
<evidence type="ECO:0000259" key="3">
    <source>
        <dbReference type="PROSITE" id="PS50977"/>
    </source>
</evidence>
<dbReference type="RefSeq" id="WP_377368043.1">
    <property type="nucleotide sequence ID" value="NZ_JAOTJD010000006.1"/>
</dbReference>
<feature type="DNA-binding region" description="H-T-H motif" evidence="2">
    <location>
        <begin position="40"/>
        <end position="59"/>
    </location>
</feature>
<dbReference type="InterPro" id="IPR050109">
    <property type="entry name" value="HTH-type_TetR-like_transc_reg"/>
</dbReference>
<organism evidence="4 5">
    <name type="scientific">Phenylobacterium ferrooxidans</name>
    <dbReference type="NCBI Taxonomy" id="2982689"/>
    <lineage>
        <taxon>Bacteria</taxon>
        <taxon>Pseudomonadati</taxon>
        <taxon>Pseudomonadota</taxon>
        <taxon>Alphaproteobacteria</taxon>
        <taxon>Caulobacterales</taxon>
        <taxon>Caulobacteraceae</taxon>
        <taxon>Phenylobacterium</taxon>
    </lineage>
</organism>
<dbReference type="PANTHER" id="PTHR30055">
    <property type="entry name" value="HTH-TYPE TRANSCRIPTIONAL REGULATOR RUTR"/>
    <property type="match status" value="1"/>
</dbReference>
<keyword evidence="1 2" id="KW-0238">DNA-binding</keyword>
<dbReference type="EMBL" id="JAOTJD010000006">
    <property type="protein sequence ID" value="MFD3263255.1"/>
    <property type="molecule type" value="Genomic_DNA"/>
</dbReference>
<evidence type="ECO:0000256" key="1">
    <source>
        <dbReference type="ARBA" id="ARBA00023125"/>
    </source>
</evidence>
<comment type="caution">
    <text evidence="4">The sequence shown here is derived from an EMBL/GenBank/DDBJ whole genome shotgun (WGS) entry which is preliminary data.</text>
</comment>
<name>A0ABW6CN59_9CAUL</name>
<evidence type="ECO:0000256" key="2">
    <source>
        <dbReference type="PROSITE-ProRule" id="PRU00335"/>
    </source>
</evidence>
<dbReference type="Pfam" id="PF00440">
    <property type="entry name" value="TetR_N"/>
    <property type="match status" value="1"/>
</dbReference>
<gene>
    <name evidence="4" type="ORF">OCL97_04650</name>
</gene>
<dbReference type="Gene3D" id="1.10.357.10">
    <property type="entry name" value="Tetracycline Repressor, domain 2"/>
    <property type="match status" value="1"/>
</dbReference>
<feature type="domain" description="HTH tetR-type" evidence="3">
    <location>
        <begin position="17"/>
        <end position="77"/>
    </location>
</feature>
<evidence type="ECO:0000313" key="4">
    <source>
        <dbReference type="EMBL" id="MFD3263255.1"/>
    </source>
</evidence>
<dbReference type="InterPro" id="IPR009057">
    <property type="entry name" value="Homeodomain-like_sf"/>
</dbReference>
<dbReference type="PANTHER" id="PTHR30055:SF226">
    <property type="entry name" value="HTH-TYPE TRANSCRIPTIONAL REGULATOR PKSA"/>
    <property type="match status" value="1"/>
</dbReference>
<protein>
    <submittedName>
        <fullName evidence="4">TetR/AcrR family transcriptional regulator</fullName>
    </submittedName>
</protein>
<evidence type="ECO:0000313" key="5">
    <source>
        <dbReference type="Proteomes" id="UP001598130"/>
    </source>
</evidence>
<dbReference type="PROSITE" id="PS50977">
    <property type="entry name" value="HTH_TETR_2"/>
    <property type="match status" value="1"/>
</dbReference>
<dbReference type="InterPro" id="IPR001647">
    <property type="entry name" value="HTH_TetR"/>
</dbReference>
<reference evidence="4 5" key="1">
    <citation type="submission" date="2022-09" db="EMBL/GenBank/DDBJ databases">
        <title>New species of Phenylobacterium.</title>
        <authorList>
            <person name="Mieszkin S."/>
        </authorList>
    </citation>
    <scope>NUCLEOTIDE SEQUENCE [LARGE SCALE GENOMIC DNA]</scope>
    <source>
        <strain evidence="4 5">HK31-G</strain>
    </source>
</reference>
<proteinExistence type="predicted"/>
<dbReference type="SUPFAM" id="SSF46689">
    <property type="entry name" value="Homeodomain-like"/>
    <property type="match status" value="1"/>
</dbReference>
<accession>A0ABW6CN59</accession>
<sequence length="217" mass="23699">MRVNLEARAAAAESRRAQTRARLIKAAMTVIAEKGPEASSIEDFVASAGVSRGTFYNYFPTYEDLLHALNTEISEALDKTLEPVGSEIDDPAVLLATVTHRIFAAYALDPVRGWLALRIESVAIPRQAVFEARFDAVYRSAVASGRFRDCEVAAARNLAFGAFRMGQRDMVLGAVAPDHAVDLVSLILIAFGLTPSESIKISREAFREAKEATRRPD</sequence>
<dbReference type="PRINTS" id="PR00455">
    <property type="entry name" value="HTHTETR"/>
</dbReference>
<dbReference type="Proteomes" id="UP001598130">
    <property type="component" value="Unassembled WGS sequence"/>
</dbReference>